<keyword evidence="4" id="KW-1185">Reference proteome</keyword>
<dbReference type="Gene3D" id="3.40.50.12580">
    <property type="match status" value="1"/>
</dbReference>
<dbReference type="RefSeq" id="WP_007426207.1">
    <property type="nucleotide sequence ID" value="NZ_AMGO01000013.1"/>
</dbReference>
<accession>K2HE58</accession>
<evidence type="ECO:0000313" key="3">
    <source>
        <dbReference type="EMBL" id="EKE44822.1"/>
    </source>
</evidence>
<dbReference type="AlphaFoldDB" id="K2HE58"/>
<dbReference type="Gene3D" id="3.90.550.10">
    <property type="entry name" value="Spore Coat Polysaccharide Biosynthesis Protein SpsA, Chain A"/>
    <property type="match status" value="1"/>
</dbReference>
<dbReference type="STRING" id="1231392.OCGS_1055"/>
<proteinExistence type="predicted"/>
<dbReference type="OrthoDB" id="5291101at2"/>
<dbReference type="eggNOG" id="COG1215">
    <property type="taxonomic scope" value="Bacteria"/>
</dbReference>
<dbReference type="Pfam" id="PF00535">
    <property type="entry name" value="Glycos_transf_2"/>
    <property type="match status" value="1"/>
</dbReference>
<protein>
    <submittedName>
        <fullName evidence="3">Putative glycosyl transferase</fullName>
    </submittedName>
</protein>
<dbReference type="Pfam" id="PF04464">
    <property type="entry name" value="Glyphos_transf"/>
    <property type="match status" value="1"/>
</dbReference>
<comment type="caution">
    <text evidence="3">The sequence shown here is derived from an EMBL/GenBank/DDBJ whole genome shotgun (WGS) entry which is preliminary data.</text>
</comment>
<gene>
    <name evidence="3" type="ORF">OCGS_1055</name>
</gene>
<dbReference type="PANTHER" id="PTHR43685:SF2">
    <property type="entry name" value="GLYCOSYLTRANSFERASE 2-LIKE DOMAIN-CONTAINING PROTEIN"/>
    <property type="match status" value="1"/>
</dbReference>
<dbReference type="InterPro" id="IPR007554">
    <property type="entry name" value="Glycerophosphate_synth"/>
</dbReference>
<dbReference type="InterPro" id="IPR043148">
    <property type="entry name" value="TagF_C"/>
</dbReference>
<dbReference type="CDD" id="cd00761">
    <property type="entry name" value="Glyco_tranf_GTA_type"/>
    <property type="match status" value="1"/>
</dbReference>
<dbReference type="PANTHER" id="PTHR43685">
    <property type="entry name" value="GLYCOSYLTRANSFERASE"/>
    <property type="match status" value="1"/>
</dbReference>
<dbReference type="PATRIC" id="fig|1231392.3.peg.1060"/>
<dbReference type="InterPro" id="IPR029044">
    <property type="entry name" value="Nucleotide-diphossugar_trans"/>
</dbReference>
<reference evidence="3 4" key="1">
    <citation type="journal article" date="2012" name="J. Bacteriol.">
        <title>Draft Genome Sequence of Oceaniovalibus guishaninsula JLT2003T.</title>
        <authorList>
            <person name="Tang K."/>
            <person name="Liu K."/>
            <person name="Jiao N."/>
        </authorList>
    </citation>
    <scope>NUCLEOTIDE SEQUENCE [LARGE SCALE GENOMIC DNA]</scope>
    <source>
        <strain evidence="3 4">JLT2003</strain>
    </source>
</reference>
<keyword evidence="3" id="KW-0808">Transferase</keyword>
<dbReference type="SUPFAM" id="SSF53448">
    <property type="entry name" value="Nucleotide-diphospho-sugar transferases"/>
    <property type="match status" value="1"/>
</dbReference>
<dbReference type="GO" id="GO:0047355">
    <property type="term" value="F:CDP-glycerol glycerophosphotransferase activity"/>
    <property type="evidence" value="ECO:0007669"/>
    <property type="project" value="InterPro"/>
</dbReference>
<dbReference type="SUPFAM" id="SSF53756">
    <property type="entry name" value="UDP-Glycosyltransferase/glycogen phosphorylase"/>
    <property type="match status" value="1"/>
</dbReference>
<sequence>MLERFFNRRNKQRPAAPKPPVPQHKADAPLPRAKARRVSFVVPAYNVAPYIDRFLASLFGQSSALRNFEVIVVDDGSTDRTGEIVREWRDRYPDHLRYVHQPNAGAAAARNTGLKLARGTWVAFPDPDDFLDVDHVRKMLKETEAAHAKPLLAVVSNMVFYHETTDTFSDSHPLRYRFQKGLVRKPTDDLGDFMQLSVNLCWFRRDVIARHGVQFDTRIAPAFEDAHFVNRLFLLAPGHTVSFVPAAKYYYRKREAGTSLLDGTKTHIGWFSTQIELGSLDLLQFAERIFGSVPRYIQRTCLYDLFWRFRYLVDHDERATFLTDDQRAQFLRLVRAVMDRIDVSVIETFDLAGCTEEHKVALLALYKGRRRGSPAVYVTQFDRQTGAFQFQSMGGGDDDFIPRIVLNGRDVSPQLQSRRSTRFFGQPYSRQNLFWVAMEDGDDIRFEVDGTPCRIRRGGTALGNRADWLTLRNALVPARPAVTGQFRRLRDHVMATRDRFRDCMVLMDRDDRADDNAEHLYRHMMRTGRATNAWFILDPKSSDWDRLAAEGFRLLPYGSDDHIAAQMNARFLISSHADEYVLWPVPKAQFGDLARAEFVFLQHGVAIGDMSAWLNSKPIRLFVTTMPVESESLGSSSSPYVFSEREVLLSGLPRHDALKSKADACNTDMILFAPTWRKYLTALNEADGERRSKVPTFAESKFFDSWGNLLRSDALKSLADRHGLTVCFAPHPNMAMYIDDMALPSHLHIVDFRKGVPYQNLFARARVAVSDYSSAVFDVAYLQKPLIYFQFDEAEIFSGGHISRRGYFSFERDGFGPVARDVDGVLAHLERALSGQENPVYARRRQAAFPFRDGGCCERVCAALERLTDRRPGLSLLHATQGTVRDDVPDSASAQAPVVPLREVARLRG</sequence>
<dbReference type="InterPro" id="IPR050834">
    <property type="entry name" value="Glycosyltransf_2"/>
</dbReference>
<evidence type="ECO:0000313" key="4">
    <source>
        <dbReference type="Proteomes" id="UP000006765"/>
    </source>
</evidence>
<dbReference type="Proteomes" id="UP000006765">
    <property type="component" value="Unassembled WGS sequence"/>
</dbReference>
<feature type="region of interest" description="Disordered" evidence="1">
    <location>
        <begin position="1"/>
        <end position="30"/>
    </location>
</feature>
<evidence type="ECO:0000256" key="1">
    <source>
        <dbReference type="SAM" id="MobiDB-lite"/>
    </source>
</evidence>
<evidence type="ECO:0000259" key="2">
    <source>
        <dbReference type="Pfam" id="PF00535"/>
    </source>
</evidence>
<organism evidence="3 4">
    <name type="scientific">Oceaniovalibus guishaninsula JLT2003</name>
    <dbReference type="NCBI Taxonomy" id="1231392"/>
    <lineage>
        <taxon>Bacteria</taxon>
        <taxon>Pseudomonadati</taxon>
        <taxon>Pseudomonadota</taxon>
        <taxon>Alphaproteobacteria</taxon>
        <taxon>Rhodobacterales</taxon>
        <taxon>Roseobacteraceae</taxon>
        <taxon>Oceaniovalibus</taxon>
    </lineage>
</organism>
<dbReference type="EMBL" id="AMGO01000013">
    <property type="protein sequence ID" value="EKE44822.1"/>
    <property type="molecule type" value="Genomic_DNA"/>
</dbReference>
<feature type="domain" description="Glycosyltransferase 2-like" evidence="2">
    <location>
        <begin position="39"/>
        <end position="172"/>
    </location>
</feature>
<dbReference type="InterPro" id="IPR001173">
    <property type="entry name" value="Glyco_trans_2-like"/>
</dbReference>
<dbReference type="GO" id="GO:0016020">
    <property type="term" value="C:membrane"/>
    <property type="evidence" value="ECO:0007669"/>
    <property type="project" value="InterPro"/>
</dbReference>
<name>K2HE58_9RHOB</name>
<dbReference type="eggNOG" id="COG1887">
    <property type="taxonomic scope" value="Bacteria"/>
</dbReference>